<name>A0AA50HSG2_9GAMM</name>
<sequence>MFHPGEKRAQQRAGYGEVRAAVYPAMPEQHRQFFAGLHTFYLATLGEDGYPVAALLQGEPGFISSAGADLLRVTQASLQASPLLPVLKTGMATGGLGIDFSNRRRNRVNGVVQAVEKEYVEIQVQESIGNCPKYIQRRLLPYSAGKGLVEIERLAALDAAARYALYAADTFFVASVAPRQAEAGGVDISHRGGVPGFLSLERGKLKIPDYVGNRYMNTLGNLLVDPRCALLIPDFQQGAALHIQGKAEIAWQRGEGLTERFWFVEIEKIWRIRQLFPPAGLEVEFADSSVAAG</sequence>
<dbReference type="EC" id="1.4.3.5" evidence="1"/>
<dbReference type="SUPFAM" id="SSF50475">
    <property type="entry name" value="FMN-binding split barrel"/>
    <property type="match status" value="1"/>
</dbReference>
<keyword evidence="1" id="KW-0560">Oxidoreductase</keyword>
<reference evidence="1 2" key="1">
    <citation type="submission" date="2023-07" db="EMBL/GenBank/DDBJ databases">
        <title>Pathogenic bacteria of pear tree diseases.</title>
        <authorList>
            <person name="Zhang Z."/>
            <person name="He L."/>
            <person name="Huang R."/>
        </authorList>
    </citation>
    <scope>NUCLEOTIDE SEQUENCE [LARGE SCALE GENOMIC DNA]</scope>
    <source>
        <strain evidence="1 2">DE2</strain>
    </source>
</reference>
<dbReference type="PANTHER" id="PTHR42815">
    <property type="entry name" value="FAD-BINDING, PUTATIVE (AFU_ORTHOLOGUE AFUA_6G07600)-RELATED"/>
    <property type="match status" value="1"/>
</dbReference>
<dbReference type="Proteomes" id="UP001228139">
    <property type="component" value="Chromosome"/>
</dbReference>
<dbReference type="GO" id="GO:0004733">
    <property type="term" value="F:pyridoxamine phosphate oxidase activity"/>
    <property type="evidence" value="ECO:0007669"/>
    <property type="project" value="UniProtKB-EC"/>
</dbReference>
<dbReference type="AlphaFoldDB" id="A0AA50HSG2"/>
<dbReference type="EMBL" id="CP132353">
    <property type="protein sequence ID" value="WLS80678.1"/>
    <property type="molecule type" value="Genomic_DNA"/>
</dbReference>
<evidence type="ECO:0000313" key="2">
    <source>
        <dbReference type="Proteomes" id="UP001228139"/>
    </source>
</evidence>
<dbReference type="KEGG" id="epi:Q3V30_09450"/>
<dbReference type="RefSeq" id="WP_306212699.1">
    <property type="nucleotide sequence ID" value="NZ_CP132353.1"/>
</dbReference>
<accession>A0AA50HSG2</accession>
<dbReference type="EC" id="1.-.-.-" evidence="1"/>
<dbReference type="PANTHER" id="PTHR42815:SF2">
    <property type="entry name" value="FAD-BINDING, PUTATIVE (AFU_ORTHOLOGUE AFUA_6G07600)-RELATED"/>
    <property type="match status" value="1"/>
</dbReference>
<gene>
    <name evidence="1" type="ORF">Q3V30_09450</name>
</gene>
<keyword evidence="2" id="KW-1185">Reference proteome</keyword>
<proteinExistence type="predicted"/>
<dbReference type="Gene3D" id="2.30.110.10">
    <property type="entry name" value="Electron Transport, Fmn-binding Protein, Chain A"/>
    <property type="match status" value="1"/>
</dbReference>
<dbReference type="InterPro" id="IPR012349">
    <property type="entry name" value="Split_barrel_FMN-bd"/>
</dbReference>
<protein>
    <submittedName>
        <fullName evidence="1">Pyridoxamine 5'-phosphate oxidase family protein</fullName>
        <ecNumber evidence="1">1.-.-.-</ecNumber>
        <ecNumber evidence="1">1.4.3.5</ecNumber>
    </submittedName>
</protein>
<evidence type="ECO:0000313" key="1">
    <source>
        <dbReference type="EMBL" id="WLS80678.1"/>
    </source>
</evidence>
<organism evidence="1 2">
    <name type="scientific">Erwinia pyri</name>
    <dbReference type="NCBI Taxonomy" id="3062598"/>
    <lineage>
        <taxon>Bacteria</taxon>
        <taxon>Pseudomonadati</taxon>
        <taxon>Pseudomonadota</taxon>
        <taxon>Gammaproteobacteria</taxon>
        <taxon>Enterobacterales</taxon>
        <taxon>Erwiniaceae</taxon>
        <taxon>Erwinia</taxon>
    </lineage>
</organism>